<dbReference type="GO" id="GO:0035556">
    <property type="term" value="P:intracellular signal transduction"/>
    <property type="evidence" value="ECO:0007669"/>
    <property type="project" value="InterPro"/>
</dbReference>
<dbReference type="Proteomes" id="UP000252415">
    <property type="component" value="Unassembled WGS sequence"/>
</dbReference>
<keyword evidence="1" id="KW-0732">Signal</keyword>
<dbReference type="InterPro" id="IPR022627">
    <property type="entry name" value="DUF3502"/>
</dbReference>
<keyword evidence="4" id="KW-1185">Reference proteome</keyword>
<dbReference type="InterPro" id="IPR006059">
    <property type="entry name" value="SBP"/>
</dbReference>
<dbReference type="InterPro" id="IPR050490">
    <property type="entry name" value="Bact_solute-bd_prot1"/>
</dbReference>
<protein>
    <submittedName>
        <fullName evidence="3">Carbohydrate ABC transporter substrate-binding protein (CUT1 family)</fullName>
    </submittedName>
</protein>
<dbReference type="RefSeq" id="WP_114380803.1">
    <property type="nucleotide sequence ID" value="NZ_QPJD01000008.1"/>
</dbReference>
<dbReference type="GO" id="GO:0004435">
    <property type="term" value="F:phosphatidylinositol-4,5-bisphosphate phospholipase C activity"/>
    <property type="evidence" value="ECO:0007669"/>
    <property type="project" value="InterPro"/>
</dbReference>
<organism evidence="3 4">
    <name type="scientific">Paenibacillus prosopidis</name>
    <dbReference type="NCBI Taxonomy" id="630520"/>
    <lineage>
        <taxon>Bacteria</taxon>
        <taxon>Bacillati</taxon>
        <taxon>Bacillota</taxon>
        <taxon>Bacilli</taxon>
        <taxon>Bacillales</taxon>
        <taxon>Paenibacillaceae</taxon>
        <taxon>Paenibacillus</taxon>
    </lineage>
</organism>
<evidence type="ECO:0000256" key="1">
    <source>
        <dbReference type="SAM" id="SignalP"/>
    </source>
</evidence>
<sequence>MVQKMKWFSALMALCMILLSACSSNGDSNGETVSNSGSGGEKPYELNIVFPIFGGVPTDLQAVQDQISKLALEKINATVKLTPINFGAWDQQTNLMLTSGEKIDLMMLTGNTYPLKVAKGQLTALDKLIEEHGQGIKKVFDPAYLSASKIDGITYGVPSNRDLATTYSFTMRKDMVDKYKIDVTSIKTLDDVEAVLKTIKENEPTMAPLIPAAVGRSIAESYVTYDSLGDTFGVLPNFDNGLKVVNLYEMPEYAGLLNKIHSWYKAGYILKDAATNKDSQFDLLKSNRGFGYLANTKPGFDEQETKNGVAVVSVPFTQPVATTASIIGVMWGIPGSSNNADKAMQFLNLMYTDKEIVNLFDWGIEGKHFEKVSDNVIKFPQGVDGTNSGYNLFMGWMFGNQFLSYTFEGDNPDIWSQMDEFNSSALKSKALGFIFDVDSVKTEFAAVTAVSQEFRLALETGMMDPSKYLPEFISKLKSAGIDKIIAEKQKQLDEWAKSNK</sequence>
<dbReference type="PANTHER" id="PTHR43649">
    <property type="entry name" value="ARABINOSE-BINDING PROTEIN-RELATED"/>
    <property type="match status" value="1"/>
</dbReference>
<dbReference type="SUPFAM" id="SSF53850">
    <property type="entry name" value="Periplasmic binding protein-like II"/>
    <property type="match status" value="1"/>
</dbReference>
<dbReference type="AlphaFoldDB" id="A0A368W430"/>
<evidence type="ECO:0000313" key="3">
    <source>
        <dbReference type="EMBL" id="RCW47487.1"/>
    </source>
</evidence>
<accession>A0A368W430</accession>
<comment type="caution">
    <text evidence="3">The sequence shown here is derived from an EMBL/GenBank/DDBJ whole genome shotgun (WGS) entry which is preliminary data.</text>
</comment>
<dbReference type="InterPro" id="IPR001711">
    <property type="entry name" value="PLipase_C_Pinositol-sp_Y"/>
</dbReference>
<feature type="domain" description="PI-PLC Y-box" evidence="2">
    <location>
        <begin position="379"/>
        <end position="441"/>
    </location>
</feature>
<gene>
    <name evidence="3" type="ORF">DFP97_108102</name>
</gene>
<reference evidence="3 4" key="1">
    <citation type="submission" date="2018-07" db="EMBL/GenBank/DDBJ databases">
        <title>Genomic Encyclopedia of Type Strains, Phase III (KMG-III): the genomes of soil and plant-associated and newly described type strains.</title>
        <authorList>
            <person name="Whitman W."/>
        </authorList>
    </citation>
    <scope>NUCLEOTIDE SEQUENCE [LARGE SCALE GENOMIC DNA]</scope>
    <source>
        <strain evidence="3 4">CECT 7506</strain>
    </source>
</reference>
<dbReference type="Pfam" id="PF12010">
    <property type="entry name" value="DUF3502"/>
    <property type="match status" value="1"/>
</dbReference>
<feature type="chain" id="PRO_5038421214" evidence="1">
    <location>
        <begin position="27"/>
        <end position="500"/>
    </location>
</feature>
<dbReference type="Pfam" id="PF01547">
    <property type="entry name" value="SBP_bac_1"/>
    <property type="match status" value="1"/>
</dbReference>
<dbReference type="EMBL" id="QPJD01000008">
    <property type="protein sequence ID" value="RCW47487.1"/>
    <property type="molecule type" value="Genomic_DNA"/>
</dbReference>
<dbReference type="GO" id="GO:0006629">
    <property type="term" value="P:lipid metabolic process"/>
    <property type="evidence" value="ECO:0007669"/>
    <property type="project" value="InterPro"/>
</dbReference>
<evidence type="ECO:0000313" key="4">
    <source>
        <dbReference type="Proteomes" id="UP000252415"/>
    </source>
</evidence>
<dbReference type="OrthoDB" id="7936627at2"/>
<feature type="signal peptide" evidence="1">
    <location>
        <begin position="1"/>
        <end position="26"/>
    </location>
</feature>
<dbReference type="PANTHER" id="PTHR43649:SF17">
    <property type="entry name" value="ABC TRANSPORTER SOLUTE BINDING PROTEIN-SUGAR TRANSPORT"/>
    <property type="match status" value="1"/>
</dbReference>
<dbReference type="PROSITE" id="PS50008">
    <property type="entry name" value="PIPLC_Y_DOMAIN"/>
    <property type="match status" value="1"/>
</dbReference>
<evidence type="ECO:0000259" key="2">
    <source>
        <dbReference type="PROSITE" id="PS50008"/>
    </source>
</evidence>
<dbReference type="Gene3D" id="3.40.190.10">
    <property type="entry name" value="Periplasmic binding protein-like II"/>
    <property type="match status" value="2"/>
</dbReference>
<proteinExistence type="predicted"/>
<name>A0A368W430_9BACL</name>
<dbReference type="PROSITE" id="PS51257">
    <property type="entry name" value="PROKAR_LIPOPROTEIN"/>
    <property type="match status" value="1"/>
</dbReference>